<accession>A0A2P2R4S4</accession>
<name>A0A2P2R4S4_RHIMU</name>
<dbReference type="AlphaFoldDB" id="A0A2P2R4S4"/>
<dbReference type="EMBL" id="GGEC01093683">
    <property type="protein sequence ID" value="MBX74167.1"/>
    <property type="molecule type" value="Transcribed_RNA"/>
</dbReference>
<reference evidence="1" key="1">
    <citation type="submission" date="2018-02" db="EMBL/GenBank/DDBJ databases">
        <title>Rhizophora mucronata_Transcriptome.</title>
        <authorList>
            <person name="Meera S.P."/>
            <person name="Sreeshan A."/>
            <person name="Augustine A."/>
        </authorList>
    </citation>
    <scope>NUCLEOTIDE SEQUENCE</scope>
    <source>
        <tissue evidence="1">Leaf</tissue>
    </source>
</reference>
<sequence>MRRPLKPTASSNQQFLAFSPKPWRFAAIVRANRGIRFGEGRRD</sequence>
<proteinExistence type="predicted"/>
<evidence type="ECO:0000313" key="1">
    <source>
        <dbReference type="EMBL" id="MBX74167.1"/>
    </source>
</evidence>
<protein>
    <submittedName>
        <fullName evidence="1">Uncharacterized protein</fullName>
    </submittedName>
</protein>
<organism evidence="1">
    <name type="scientific">Rhizophora mucronata</name>
    <name type="common">Asiatic mangrove</name>
    <dbReference type="NCBI Taxonomy" id="61149"/>
    <lineage>
        <taxon>Eukaryota</taxon>
        <taxon>Viridiplantae</taxon>
        <taxon>Streptophyta</taxon>
        <taxon>Embryophyta</taxon>
        <taxon>Tracheophyta</taxon>
        <taxon>Spermatophyta</taxon>
        <taxon>Magnoliopsida</taxon>
        <taxon>eudicotyledons</taxon>
        <taxon>Gunneridae</taxon>
        <taxon>Pentapetalae</taxon>
        <taxon>rosids</taxon>
        <taxon>fabids</taxon>
        <taxon>Malpighiales</taxon>
        <taxon>Rhizophoraceae</taxon>
        <taxon>Rhizophora</taxon>
    </lineage>
</organism>